<comment type="caution">
    <text evidence="1">The sequence shown here is derived from an EMBL/GenBank/DDBJ whole genome shotgun (WGS) entry which is preliminary data.</text>
</comment>
<gene>
    <name evidence="1" type="ORF">ANG6_0494</name>
</gene>
<name>A0AAN4P804_STRAP</name>
<protein>
    <submittedName>
        <fullName evidence="1">Uncharacterized protein</fullName>
    </submittedName>
</protein>
<proteinExistence type="predicted"/>
<accession>A0AAN4P804</accession>
<dbReference type="EMBL" id="BASY01000003">
    <property type="protein sequence ID" value="GAD45999.1"/>
    <property type="molecule type" value="Genomic_DNA"/>
</dbReference>
<evidence type="ECO:0000313" key="2">
    <source>
        <dbReference type="Proteomes" id="UP000016981"/>
    </source>
</evidence>
<sequence>MQIRQATLKDIEALLPLYEDLGYPTITSSLTRGLDTASLWLLWTEKTRNLINY</sequence>
<dbReference type="AlphaFoldDB" id="A0AAN4P804"/>
<dbReference type="Proteomes" id="UP000016981">
    <property type="component" value="Unassembled WGS sequence"/>
</dbReference>
<reference evidence="2" key="1">
    <citation type="submission" date="2013-09" db="EMBL/GenBank/DDBJ databases">
        <title>Genome Sequences of seven clinical isolates and type strains of anginosus group streptococci.</title>
        <authorList>
            <person name="Maruyama F."/>
            <person name="Sakurai A."/>
            <person name="Ogura Y."/>
            <person name="Homma H."/>
            <person name="Takahashi N."/>
            <person name="Ohtsubo Y."/>
            <person name="Hoshino T."/>
            <person name="Okahashi N."/>
            <person name="Nakagawa I."/>
            <person name="Kimura S."/>
            <person name="Fujiwara T."/>
            <person name="Hayashi T."/>
            <person name="Shintani S."/>
        </authorList>
    </citation>
    <scope>NUCLEOTIDE SEQUENCE [LARGE SCALE GENOMIC DNA]</scope>
    <source>
        <strain evidence="2">T5</strain>
    </source>
</reference>
<evidence type="ECO:0000313" key="1">
    <source>
        <dbReference type="EMBL" id="GAD45999.1"/>
    </source>
</evidence>
<organism evidence="1 2">
    <name type="scientific">Streptococcus anginosus T5</name>
    <dbReference type="NCBI Taxonomy" id="1163302"/>
    <lineage>
        <taxon>Bacteria</taxon>
        <taxon>Bacillati</taxon>
        <taxon>Bacillota</taxon>
        <taxon>Bacilli</taxon>
        <taxon>Lactobacillales</taxon>
        <taxon>Streptococcaceae</taxon>
        <taxon>Streptococcus</taxon>
        <taxon>Streptococcus anginosus group</taxon>
    </lineage>
</organism>